<protein>
    <recommendedName>
        <fullName evidence="8">UBX domain-containing protein</fullName>
    </recommendedName>
</protein>
<dbReference type="Pfam" id="PF21021">
    <property type="entry name" value="FAF1"/>
    <property type="match status" value="1"/>
</dbReference>
<evidence type="ECO:0000259" key="4">
    <source>
        <dbReference type="SMART" id="SM00166"/>
    </source>
</evidence>
<dbReference type="OrthoDB" id="1026733at2759"/>
<evidence type="ECO:0000313" key="7">
    <source>
        <dbReference type="Proteomes" id="UP000838878"/>
    </source>
</evidence>
<dbReference type="PANTHER" id="PTHR23322:SF1">
    <property type="entry name" value="FAS-ASSOCIATED FACTOR 2"/>
    <property type="match status" value="1"/>
</dbReference>
<dbReference type="InterPro" id="IPR049483">
    <property type="entry name" value="FAF1_2-like_UAS"/>
</dbReference>
<dbReference type="PANTHER" id="PTHR23322">
    <property type="entry name" value="FAS-ASSOCIATED PROTEIN"/>
    <property type="match status" value="1"/>
</dbReference>
<dbReference type="Gene3D" id="1.10.8.10">
    <property type="entry name" value="DNA helicase RuvA subunit, C-terminal domain"/>
    <property type="match status" value="1"/>
</dbReference>
<evidence type="ECO:0008006" key="8">
    <source>
        <dbReference type="Google" id="ProtNLM"/>
    </source>
</evidence>
<keyword evidence="3" id="KW-0175">Coiled coil</keyword>
<organism evidence="6 7">
    <name type="scientific">Brenthis ino</name>
    <name type="common">lesser marbled fritillary</name>
    <dbReference type="NCBI Taxonomy" id="405034"/>
    <lineage>
        <taxon>Eukaryota</taxon>
        <taxon>Metazoa</taxon>
        <taxon>Ecdysozoa</taxon>
        <taxon>Arthropoda</taxon>
        <taxon>Hexapoda</taxon>
        <taxon>Insecta</taxon>
        <taxon>Pterygota</taxon>
        <taxon>Neoptera</taxon>
        <taxon>Endopterygota</taxon>
        <taxon>Lepidoptera</taxon>
        <taxon>Glossata</taxon>
        <taxon>Ditrysia</taxon>
        <taxon>Papilionoidea</taxon>
        <taxon>Nymphalidae</taxon>
        <taxon>Heliconiinae</taxon>
        <taxon>Argynnini</taxon>
        <taxon>Brenthis</taxon>
    </lineage>
</organism>
<dbReference type="InterPro" id="IPR054109">
    <property type="entry name" value="UBA_8"/>
</dbReference>
<dbReference type="InterPro" id="IPR050730">
    <property type="entry name" value="UBX_domain-protein"/>
</dbReference>
<proteinExistence type="predicted"/>
<dbReference type="InterPro" id="IPR029071">
    <property type="entry name" value="Ubiquitin-like_domsf"/>
</dbReference>
<evidence type="ECO:0000259" key="5">
    <source>
        <dbReference type="SMART" id="SM00594"/>
    </source>
</evidence>
<reference evidence="6" key="1">
    <citation type="submission" date="2021-12" db="EMBL/GenBank/DDBJ databases">
        <authorList>
            <person name="Martin H S."/>
        </authorList>
    </citation>
    <scope>NUCLEOTIDE SEQUENCE</scope>
</reference>
<dbReference type="SMART" id="SM00594">
    <property type="entry name" value="UAS"/>
    <property type="match status" value="1"/>
</dbReference>
<keyword evidence="2" id="KW-0963">Cytoplasm</keyword>
<evidence type="ECO:0000313" key="6">
    <source>
        <dbReference type="EMBL" id="CAH0725763.1"/>
    </source>
</evidence>
<dbReference type="Pfam" id="PF22566">
    <property type="entry name" value="UBA_8"/>
    <property type="match status" value="1"/>
</dbReference>
<feature type="non-terminal residue" evidence="6">
    <location>
        <position position="436"/>
    </location>
</feature>
<dbReference type="GO" id="GO:0005783">
    <property type="term" value="C:endoplasmic reticulum"/>
    <property type="evidence" value="ECO:0007669"/>
    <property type="project" value="TreeGrafter"/>
</dbReference>
<dbReference type="GO" id="GO:0036503">
    <property type="term" value="P:ERAD pathway"/>
    <property type="evidence" value="ECO:0007669"/>
    <property type="project" value="TreeGrafter"/>
</dbReference>
<dbReference type="GO" id="GO:0043130">
    <property type="term" value="F:ubiquitin binding"/>
    <property type="evidence" value="ECO:0007669"/>
    <property type="project" value="TreeGrafter"/>
</dbReference>
<dbReference type="Pfam" id="PF00789">
    <property type="entry name" value="UBX"/>
    <property type="match status" value="1"/>
</dbReference>
<gene>
    <name evidence="6" type="ORF">BINO364_LOCUS11312</name>
</gene>
<dbReference type="Proteomes" id="UP000838878">
    <property type="component" value="Chromosome 5"/>
</dbReference>
<dbReference type="SUPFAM" id="SSF54236">
    <property type="entry name" value="Ubiquitin-like"/>
    <property type="match status" value="1"/>
</dbReference>
<name>A0A8J9UTA5_9NEOP</name>
<accession>A0A8J9UTA5</accession>
<dbReference type="InterPro" id="IPR006577">
    <property type="entry name" value="UAS"/>
</dbReference>
<feature type="domain" description="UBX" evidence="4">
    <location>
        <begin position="352"/>
        <end position="433"/>
    </location>
</feature>
<evidence type="ECO:0000256" key="3">
    <source>
        <dbReference type="ARBA" id="ARBA00023054"/>
    </source>
</evidence>
<comment type="subcellular location">
    <subcellularLocation>
        <location evidence="1">Cytoplasm</location>
    </subcellularLocation>
</comment>
<dbReference type="Gene3D" id="3.40.30.10">
    <property type="entry name" value="Glutaredoxin"/>
    <property type="match status" value="1"/>
</dbReference>
<evidence type="ECO:0000256" key="1">
    <source>
        <dbReference type="ARBA" id="ARBA00004496"/>
    </source>
</evidence>
<dbReference type="AlphaFoldDB" id="A0A8J9UTA5"/>
<dbReference type="SMART" id="SM00166">
    <property type="entry name" value="UBX"/>
    <property type="match status" value="1"/>
</dbReference>
<sequence>MDLEDNALGLTQEQTDKILQFQDLTGIEDMSICRDVLQRHQWDLEVAIQEQLNIREGRPSVFATEARAPPVVHDHIAQQVFTDDAPEGPVGMRGLLRYVVNLVVSVCYSTISSVLNLLLSFMRNDERRLVTDPLGDVMSFINSYTSRYNPHPVFYQGTYAQALNDAKNELRFLIVYLHSESATETQNFCRSTLSDPEVIQFINTHALFWGCSVETSEGWRVAQSVNGRRYPLLCVVCVRDHRMTVVAKSEGSCAPQQLVQRLRAVVTENEPHLAAARADRVEREVTARLRAAQDEAYAESLAADQEKERRRAAARAASDRLRQDHLQRQALEEQHRQDVIAARAATAARLPPEPAPGAAAAALLLRLPGGERLTRRFLLEHTTQDLYDFVFSHPQAPEEFEITTNFPKRTVARGAASLRRAGLKDRDVLFVNDINA</sequence>
<dbReference type="InterPro" id="IPR036249">
    <property type="entry name" value="Thioredoxin-like_sf"/>
</dbReference>
<dbReference type="Gene3D" id="3.10.20.90">
    <property type="entry name" value="Phosphatidylinositol 3-kinase Catalytic Subunit, Chain A, domain 1"/>
    <property type="match status" value="1"/>
</dbReference>
<keyword evidence="7" id="KW-1185">Reference proteome</keyword>
<evidence type="ECO:0000256" key="2">
    <source>
        <dbReference type="ARBA" id="ARBA00022490"/>
    </source>
</evidence>
<dbReference type="SUPFAM" id="SSF52833">
    <property type="entry name" value="Thioredoxin-like"/>
    <property type="match status" value="1"/>
</dbReference>
<feature type="domain" description="UAS" evidence="5">
    <location>
        <begin position="139"/>
        <end position="263"/>
    </location>
</feature>
<dbReference type="EMBL" id="OV170225">
    <property type="protein sequence ID" value="CAH0725763.1"/>
    <property type="molecule type" value="Genomic_DNA"/>
</dbReference>
<dbReference type="InterPro" id="IPR001012">
    <property type="entry name" value="UBX_dom"/>
</dbReference>